<proteinExistence type="predicted"/>
<dbReference type="EMBL" id="AP024546">
    <property type="protein sequence ID" value="BCT96858.1"/>
    <property type="molecule type" value="Genomic_DNA"/>
</dbReference>
<keyword evidence="2" id="KW-1185">Reference proteome</keyword>
<protein>
    <submittedName>
        <fullName evidence="1">Uncharacterized protein</fullName>
    </submittedName>
</protein>
<dbReference type="Proteomes" id="UP000680514">
    <property type="component" value="Chromosome"/>
</dbReference>
<evidence type="ECO:0000313" key="1">
    <source>
        <dbReference type="EMBL" id="BCT96858.1"/>
    </source>
</evidence>
<evidence type="ECO:0000313" key="2">
    <source>
        <dbReference type="Proteomes" id="UP000680514"/>
    </source>
</evidence>
<accession>A0ABM7QGJ0</accession>
<name>A0ABM7QGJ0_9GAMM</name>
<gene>
    <name evidence="1" type="ORF">LYSHEL_27290</name>
</gene>
<reference evidence="1 2" key="1">
    <citation type="submission" date="2021-03" db="EMBL/GenBank/DDBJ databases">
        <title>Complete Genome Sequences of Two Lysobacter Strains Isolated from Sea Water (Lysobacter caseinilyticus) and Soil (Lysobacter helvus) in South Korea.</title>
        <authorList>
            <person name="Watanabe Y."/>
            <person name="Arakawa K."/>
        </authorList>
    </citation>
    <scope>NUCLEOTIDE SEQUENCE [LARGE SCALE GENOMIC DNA]</scope>
    <source>
        <strain evidence="1 2">D10</strain>
    </source>
</reference>
<sequence length="133" mass="14319">MAHVHCTNWPTSVEHHVGLFYTCIEAGTMTDRDSSIQIGNAHKLLRDADPAWVTSQLQGQGTGACIIIKIETDAASLTLATAGCGLSGRKGQPREYKPAERELIDLWTKKGLASNDVKVGDVVSFVNAAKKDL</sequence>
<organism evidence="1 2">
    <name type="scientific">Lysobacter helvus</name>
    <dbReference type="NCBI Taxonomy" id="2675059"/>
    <lineage>
        <taxon>Bacteria</taxon>
        <taxon>Pseudomonadati</taxon>
        <taxon>Pseudomonadota</taxon>
        <taxon>Gammaproteobacteria</taxon>
        <taxon>Lysobacterales</taxon>
        <taxon>Lysobacteraceae</taxon>
        <taxon>Lysobacter</taxon>
    </lineage>
</organism>